<dbReference type="PANTHER" id="PTHR46785:SF1">
    <property type="entry name" value="VON WILLEBRAND FACTOR A DOMAIN-CONTAINING PROTEIN 3B"/>
    <property type="match status" value="1"/>
</dbReference>
<accession>A0ABR0ZKF9</accession>
<sequence length="1668" mass="186902">MAGDIWNISASDDRGTLGQQAFGQGNQETVPRPRGRNKDASFELDACTLISSPKWLRLHGLKEARLHLSQILSQIGFQHREEYVSSLKKPVSSQYAEGLFSQFTKNGKMYNLTASREQLSQFVASLTRRMKLYKQRLDWLTSGSRQMFGVIQEHSVALVLDFGSVSKAQFDLCCDVLCAVLREQVAHIATFHLIRAAAEMEMYPEKAVHSTRATIDSAMGWIRNLEHKPSSSQSSAVEAVLKAMSDKTVEAVYLFAAGDFEEAMVDLLTVFPSVCPIHTVSFNAKHEGTIKLLKDLAHLTAGSASSTTVKCISGMCSVSIAACSSCSSCSSPTGAGIREDVFLIWREMEEARNTLAHVQALVLEVPQPIGGHEAMISKHPDMPKSEDCVSSRDWLRKYGLKARKLLFYDALGDCAFPHSDGVVDVKSKPADESLHTDAEKRDKLVNAKYCDKFAHTKWRDGSVVHMYITAERCKWYEGRMKTALDHLQKRLDWLQTGSRELFGTVLEDQVYVLIDTSESMKDKLPTVKDKIFQLMQEQLRHKSKVNFVKFDSRAVAWRDRLAEVNEHNLENAWLWVKGFKVGGSTDTLGALRLALADPGTHAVYLLSDGRPDQPPKTILAQMHLHPPVPIHSISFHCADLEASRFLHELSKETGGRFHCYQCDITEPQAPQPFVSEDTYLLKKEMEQGKQDLDKALKLQTECMMLDWYHNGDEQIQNRNQERLHSASMFQSSAEDLEMAKRALPALPWTPASHRSHRDRDQTHRSKDLQRQKLRHAAYTRSSLLRFLSNGVGISGKDSALQEWMLPETQELFKGNLAKQSQVLNGLHLTANKQTQKKAKCKPKESLDMSSARWLQTNGLVARRLTIMDALAPTVVPQTAKYIPILDKHVCSKVFDEVSPWFLWLQWKTLQILNWTISMTKHKEALLQALDRLGWPIPEESLSVLEGEIAAGQTYLQQASDLQKLALETHSQSQEGNTAEEKIQGSNVFRASAGEKRVLDTLRGQRVIARAEMDGFYYPGTVTKCIGSKKAVVSFSNGDTQITPLGLLIPIGGALPCPPLQVGDFVFVRSGTDCAGECCVPGVVIATPQRGKSTDKFYTVLKYNNKQEVLLRSRIVKTSQTRYALTCRYIRECQMISHTIPSIQSVKPFPKDSKRQEEKGKTPSEQQGGDAKKQKRRRKKREQKACQDPSDSEETAVSKHDPGSASRDEALTEEKSDWDCDGERAGTPPHTSRAVSCVPQSEPHSRTDSPRSDTLSTPLSSRHSEVPTAPSAKPASSERSGNSAERIRKLEDWAEELEQALAQHREQQELIQKHVKDLVNWKIHEDADILDSQKQLAQQQQELLERLTKQRPLTSNSANRRYDERGASTFEDIPEYVKNARQSLPKLTPGEKLLARWSLDGWHCPGAVVHSCGDQSYFVQNNEGELERIWREDLITDADDAENIIQVGDPVIGLHPLYPHSYCPGAVLQVMPDMKLEVRYYDGTEALVPRDQAYLISTQKFERDVAYLLECEARWVGQPVVARDDGSGAYHLGEVHERVGDGKHYVILWADGSTAVHSAAFIFGRFTRSRTLTLGDRVLALAEPASLTYLPGVICGFNGTQLVVTFCNGKSSQHVEPQHCFWLSGDQFNEAVQMYNKKHAEHEDEGKETDEAEVSGSDDSIVTSSASTR</sequence>
<evidence type="ECO:0000313" key="5">
    <source>
        <dbReference type="EMBL" id="KAK6485303.1"/>
    </source>
</evidence>
<feature type="domain" description="DUF4537" evidence="4">
    <location>
        <begin position="1389"/>
        <end position="1506"/>
    </location>
</feature>
<feature type="compositionally biased region" description="Polar residues" evidence="2">
    <location>
        <begin position="1251"/>
        <end position="1260"/>
    </location>
</feature>
<keyword evidence="1" id="KW-0175">Coiled coil</keyword>
<name>A0ABR0ZKF9_HUSHU</name>
<dbReference type="EMBL" id="JAHFZB010000009">
    <property type="protein sequence ID" value="KAK6485303.1"/>
    <property type="molecule type" value="Genomic_DNA"/>
</dbReference>
<feature type="domain" description="VWFA" evidence="3">
    <location>
        <begin position="156"/>
        <end position="304"/>
    </location>
</feature>
<gene>
    <name evidence="5" type="ORF">HHUSO_G11043</name>
</gene>
<evidence type="ECO:0000259" key="4">
    <source>
        <dbReference type="Pfam" id="PF15057"/>
    </source>
</evidence>
<feature type="domain" description="VWFA" evidence="3">
    <location>
        <begin position="509"/>
        <end position="659"/>
    </location>
</feature>
<evidence type="ECO:0000256" key="2">
    <source>
        <dbReference type="SAM" id="MobiDB-lite"/>
    </source>
</evidence>
<organism evidence="5 6">
    <name type="scientific">Huso huso</name>
    <name type="common">Beluga</name>
    <name type="synonym">Acipenser huso</name>
    <dbReference type="NCBI Taxonomy" id="61971"/>
    <lineage>
        <taxon>Eukaryota</taxon>
        <taxon>Metazoa</taxon>
        <taxon>Chordata</taxon>
        <taxon>Craniata</taxon>
        <taxon>Vertebrata</taxon>
        <taxon>Euteleostomi</taxon>
        <taxon>Actinopterygii</taxon>
        <taxon>Chondrostei</taxon>
        <taxon>Acipenseriformes</taxon>
        <taxon>Acipenseridae</taxon>
        <taxon>Huso</taxon>
    </lineage>
</organism>
<feature type="region of interest" description="Disordered" evidence="2">
    <location>
        <begin position="1637"/>
        <end position="1668"/>
    </location>
</feature>
<evidence type="ECO:0000259" key="3">
    <source>
        <dbReference type="Pfam" id="PF13768"/>
    </source>
</evidence>
<dbReference type="InterPro" id="IPR036465">
    <property type="entry name" value="vWFA_dom_sf"/>
</dbReference>
<evidence type="ECO:0000313" key="6">
    <source>
        <dbReference type="Proteomes" id="UP001369086"/>
    </source>
</evidence>
<dbReference type="Pfam" id="PF15057">
    <property type="entry name" value="DUF4537"/>
    <property type="match status" value="3"/>
</dbReference>
<evidence type="ECO:0000256" key="1">
    <source>
        <dbReference type="SAM" id="Coils"/>
    </source>
</evidence>
<feature type="domain" description="DUF4537" evidence="4">
    <location>
        <begin position="1516"/>
        <end position="1632"/>
    </location>
</feature>
<dbReference type="Proteomes" id="UP001369086">
    <property type="component" value="Unassembled WGS sequence"/>
</dbReference>
<comment type="caution">
    <text evidence="5">The sequence shown here is derived from an EMBL/GenBank/DDBJ whole genome shotgun (WGS) entry which is preliminary data.</text>
</comment>
<feature type="region of interest" description="Disordered" evidence="2">
    <location>
        <begin position="746"/>
        <end position="772"/>
    </location>
</feature>
<feature type="region of interest" description="Disordered" evidence="2">
    <location>
        <begin position="1143"/>
        <end position="1284"/>
    </location>
</feature>
<dbReference type="Pfam" id="PF13768">
    <property type="entry name" value="VWA_3"/>
    <property type="match status" value="2"/>
</dbReference>
<protein>
    <submittedName>
        <fullName evidence="5">von Willebrand factor A domain-containing protein 3B-like</fullName>
    </submittedName>
</protein>
<feature type="compositionally biased region" description="Polar residues" evidence="2">
    <location>
        <begin position="17"/>
        <end position="29"/>
    </location>
</feature>
<dbReference type="Gene3D" id="2.30.30.140">
    <property type="match status" value="1"/>
</dbReference>
<dbReference type="SUPFAM" id="SSF53300">
    <property type="entry name" value="vWA-like"/>
    <property type="match status" value="1"/>
</dbReference>
<feature type="compositionally biased region" description="Basic residues" evidence="2">
    <location>
        <begin position="1172"/>
        <end position="1181"/>
    </location>
</feature>
<keyword evidence="6" id="KW-1185">Reference proteome</keyword>
<feature type="compositionally biased region" description="Basic and acidic residues" evidence="2">
    <location>
        <begin position="757"/>
        <end position="770"/>
    </location>
</feature>
<dbReference type="PANTHER" id="PTHR46785">
    <property type="entry name" value="VON WILLEBRAND FACTOR A DOMAIN-CONTAINING PROTEIN 3B"/>
    <property type="match status" value="1"/>
</dbReference>
<dbReference type="CDD" id="cd00198">
    <property type="entry name" value="vWFA"/>
    <property type="match status" value="1"/>
</dbReference>
<reference evidence="5 6" key="1">
    <citation type="submission" date="2021-05" db="EMBL/GenBank/DDBJ databases">
        <authorList>
            <person name="Zahm M."/>
            <person name="Klopp C."/>
            <person name="Cabau C."/>
            <person name="Kuhl H."/>
            <person name="Suciu R."/>
            <person name="Ciorpac M."/>
            <person name="Holostenco D."/>
            <person name="Gessner J."/>
            <person name="Wuertz S."/>
            <person name="Hohne C."/>
            <person name="Stock M."/>
            <person name="Gislard M."/>
            <person name="Lluch J."/>
            <person name="Milhes M."/>
            <person name="Lampietro C."/>
            <person name="Lopez Roques C."/>
            <person name="Donnadieu C."/>
            <person name="Du K."/>
            <person name="Schartl M."/>
            <person name="Guiguen Y."/>
        </authorList>
    </citation>
    <scope>NUCLEOTIDE SEQUENCE [LARGE SCALE GENOMIC DNA]</scope>
    <source>
        <strain evidence="5">Hh-F2</strain>
        <tissue evidence="5">Blood</tissue>
    </source>
</reference>
<feature type="domain" description="DUF4537" evidence="4">
    <location>
        <begin position="1003"/>
        <end position="1129"/>
    </location>
</feature>
<feature type="region of interest" description="Disordered" evidence="2">
    <location>
        <begin position="11"/>
        <end position="37"/>
    </location>
</feature>
<feature type="compositionally biased region" description="Basic and acidic residues" evidence="2">
    <location>
        <begin position="1148"/>
        <end position="1161"/>
    </location>
</feature>
<dbReference type="InterPro" id="IPR032770">
    <property type="entry name" value="DUF4537"/>
</dbReference>
<feature type="compositionally biased region" description="Basic and acidic residues" evidence="2">
    <location>
        <begin position="1195"/>
        <end position="1223"/>
    </location>
</feature>
<dbReference type="Gene3D" id="3.40.50.410">
    <property type="entry name" value="von Willebrand factor, type A domain"/>
    <property type="match status" value="1"/>
</dbReference>
<feature type="coiled-coil region" evidence="1">
    <location>
        <begin position="1286"/>
        <end position="1349"/>
    </location>
</feature>
<dbReference type="InterPro" id="IPR002035">
    <property type="entry name" value="VWF_A"/>
</dbReference>
<feature type="compositionally biased region" description="Polar residues" evidence="2">
    <location>
        <begin position="1656"/>
        <end position="1668"/>
    </location>
</feature>
<proteinExistence type="predicted"/>